<comment type="caution">
    <text evidence="1">The sequence shown here is derived from an EMBL/GenBank/DDBJ whole genome shotgun (WGS) entry which is preliminary data.</text>
</comment>
<dbReference type="Proteomes" id="UP000314294">
    <property type="component" value="Unassembled WGS sequence"/>
</dbReference>
<gene>
    <name evidence="1" type="ORF">EYF80_002389</name>
</gene>
<evidence type="ECO:0000313" key="2">
    <source>
        <dbReference type="Proteomes" id="UP000314294"/>
    </source>
</evidence>
<reference evidence="1 2" key="1">
    <citation type="submission" date="2019-03" db="EMBL/GenBank/DDBJ databases">
        <title>First draft genome of Liparis tanakae, snailfish: a comprehensive survey of snailfish specific genes.</title>
        <authorList>
            <person name="Kim W."/>
            <person name="Song I."/>
            <person name="Jeong J.-H."/>
            <person name="Kim D."/>
            <person name="Kim S."/>
            <person name="Ryu S."/>
            <person name="Song J.Y."/>
            <person name="Lee S.K."/>
        </authorList>
    </citation>
    <scope>NUCLEOTIDE SEQUENCE [LARGE SCALE GENOMIC DNA]</scope>
    <source>
        <tissue evidence="1">Muscle</tissue>
    </source>
</reference>
<keyword evidence="2" id="KW-1185">Reference proteome</keyword>
<protein>
    <submittedName>
        <fullName evidence="1">Uncharacterized protein</fullName>
    </submittedName>
</protein>
<accession>A0A4Z2JB06</accession>
<dbReference type="EMBL" id="SRLO01000011">
    <property type="protein sequence ID" value="TNN87187.1"/>
    <property type="molecule type" value="Genomic_DNA"/>
</dbReference>
<proteinExistence type="predicted"/>
<sequence length="177" mass="19704">MCSQTRGCTETTQCLLALAGRALHCVRAALAPRPRGSSIPRDSFILLMASRGISIRSILHHTVSLWRHHTSVCPTPVIVSTRKPIFSSLSSTRRGGSSTWYSELHEHKHKVIPLNADVIHDTNIRIFIPHICWTSLLQERCLPALAHLLLVIEVRGHLLCDLWGQWSTSLVAPQEAA</sequence>
<evidence type="ECO:0000313" key="1">
    <source>
        <dbReference type="EMBL" id="TNN87187.1"/>
    </source>
</evidence>
<dbReference type="AlphaFoldDB" id="A0A4Z2JB06"/>
<organism evidence="1 2">
    <name type="scientific">Liparis tanakae</name>
    <name type="common">Tanaka's snailfish</name>
    <dbReference type="NCBI Taxonomy" id="230148"/>
    <lineage>
        <taxon>Eukaryota</taxon>
        <taxon>Metazoa</taxon>
        <taxon>Chordata</taxon>
        <taxon>Craniata</taxon>
        <taxon>Vertebrata</taxon>
        <taxon>Euteleostomi</taxon>
        <taxon>Actinopterygii</taxon>
        <taxon>Neopterygii</taxon>
        <taxon>Teleostei</taxon>
        <taxon>Neoteleostei</taxon>
        <taxon>Acanthomorphata</taxon>
        <taxon>Eupercaria</taxon>
        <taxon>Perciformes</taxon>
        <taxon>Cottioidei</taxon>
        <taxon>Cottales</taxon>
        <taxon>Liparidae</taxon>
        <taxon>Liparis</taxon>
    </lineage>
</organism>
<name>A0A4Z2JB06_9TELE</name>